<dbReference type="Proteomes" id="UP000709295">
    <property type="component" value="Unassembled WGS sequence"/>
</dbReference>
<reference evidence="2" key="1">
    <citation type="submission" date="2021-01" db="EMBL/GenBank/DDBJ databases">
        <title>Phytophthora aleatoria, a newly-described species from Pinus radiata is distinct from Phytophthora cactorum isolates based on comparative genomics.</title>
        <authorList>
            <person name="Mcdougal R."/>
            <person name="Panda P."/>
            <person name="Williams N."/>
            <person name="Studholme D.J."/>
        </authorList>
    </citation>
    <scope>NUCLEOTIDE SEQUENCE</scope>
    <source>
        <strain evidence="2">NZFS 4037</strain>
    </source>
</reference>
<feature type="compositionally biased region" description="Basic residues" evidence="1">
    <location>
        <begin position="47"/>
        <end position="64"/>
    </location>
</feature>
<dbReference type="EMBL" id="JAENGY010002075">
    <property type="protein sequence ID" value="KAG6945562.1"/>
    <property type="molecule type" value="Genomic_DNA"/>
</dbReference>
<proteinExistence type="predicted"/>
<accession>A0A8J5I477</accession>
<keyword evidence="3" id="KW-1185">Reference proteome</keyword>
<organism evidence="2 3">
    <name type="scientific">Phytophthora aleatoria</name>
    <dbReference type="NCBI Taxonomy" id="2496075"/>
    <lineage>
        <taxon>Eukaryota</taxon>
        <taxon>Sar</taxon>
        <taxon>Stramenopiles</taxon>
        <taxon>Oomycota</taxon>
        <taxon>Peronosporomycetes</taxon>
        <taxon>Peronosporales</taxon>
        <taxon>Peronosporaceae</taxon>
        <taxon>Phytophthora</taxon>
    </lineage>
</organism>
<name>A0A8J5I477_9STRA</name>
<evidence type="ECO:0000313" key="3">
    <source>
        <dbReference type="Proteomes" id="UP000709295"/>
    </source>
</evidence>
<feature type="compositionally biased region" description="Low complexity" evidence="1">
    <location>
        <begin position="37"/>
        <end position="46"/>
    </location>
</feature>
<comment type="caution">
    <text evidence="2">The sequence shown here is derived from an EMBL/GenBank/DDBJ whole genome shotgun (WGS) entry which is preliminary data.</text>
</comment>
<evidence type="ECO:0000313" key="2">
    <source>
        <dbReference type="EMBL" id="KAG6945562.1"/>
    </source>
</evidence>
<dbReference type="AlphaFoldDB" id="A0A8J5I477"/>
<feature type="region of interest" description="Disordered" evidence="1">
    <location>
        <begin position="31"/>
        <end position="78"/>
    </location>
</feature>
<sequence>MSFWETTREDKDTVTDAIAFIDSFEANVDETEHNGVSVQESSSSSQTRRKTVSGGLKPKRKKKPNPPGYTTRVQQRKRAELQSLREESRILEERLGRLKRVKPCSLTRLELSELAALSQAQWKALVEYERDARRQSEETNRRLKQILAHQLDTNKNLRCTLQKQSLLQGIDFVFCNTPASTYSFTAFENSTAIVSHLEEVVANLHMKSGALFESWPSSSSIGFSVRIKFDKERGKVAEMKATTPMACPMEEAAKLVWVEQNGQRPDPQKWARRMRGRKPNSQEKNWILTLTCQSYVKHVKGIQLLQKFEEPNRIVLVRTDLMTLTTEGLQFRDKCLTIITRSNTDPFHASVVRIYEEIYMDPQRGFSARPEDMVYAQNVVLKTLSWKLHECSHRLQDMLVCKFQ</sequence>
<evidence type="ECO:0000256" key="1">
    <source>
        <dbReference type="SAM" id="MobiDB-lite"/>
    </source>
</evidence>
<protein>
    <recommendedName>
        <fullName evidence="4">M96 mating-specific protein family</fullName>
    </recommendedName>
</protein>
<evidence type="ECO:0008006" key="4">
    <source>
        <dbReference type="Google" id="ProtNLM"/>
    </source>
</evidence>
<gene>
    <name evidence="2" type="ORF">JG688_00016498</name>
</gene>